<keyword evidence="1" id="KW-0472">Membrane</keyword>
<keyword evidence="1" id="KW-0812">Transmembrane</keyword>
<evidence type="ECO:0000313" key="2">
    <source>
        <dbReference type="EMBL" id="SFU34499.1"/>
    </source>
</evidence>
<dbReference type="OrthoDB" id="6182046at2"/>
<reference evidence="3" key="1">
    <citation type="submission" date="2016-10" db="EMBL/GenBank/DDBJ databases">
        <authorList>
            <person name="Varghese N."/>
            <person name="Submissions S."/>
        </authorList>
    </citation>
    <scope>NUCLEOTIDE SEQUENCE [LARGE SCALE GENOMIC DNA]</scope>
    <source>
        <strain evidence="3">CGMCC 1.6981</strain>
    </source>
</reference>
<dbReference type="STRING" id="463301.SAMN04487955_101424"/>
<feature type="transmembrane region" description="Helical" evidence="1">
    <location>
        <begin position="129"/>
        <end position="148"/>
    </location>
</feature>
<protein>
    <submittedName>
        <fullName evidence="2">GGDEF domain-containing protein, diguanylate cyclase (C-di-GMP synthetase) or its enzymatically inactive variants</fullName>
    </submittedName>
</protein>
<organism evidence="2 3">
    <name type="scientific">Halomonas korlensis</name>
    <dbReference type="NCBI Taxonomy" id="463301"/>
    <lineage>
        <taxon>Bacteria</taxon>
        <taxon>Pseudomonadati</taxon>
        <taxon>Pseudomonadota</taxon>
        <taxon>Gammaproteobacteria</taxon>
        <taxon>Oceanospirillales</taxon>
        <taxon>Halomonadaceae</taxon>
        <taxon>Halomonas</taxon>
    </lineage>
</organism>
<evidence type="ECO:0000313" key="3">
    <source>
        <dbReference type="Proteomes" id="UP000198693"/>
    </source>
</evidence>
<name>A0A1I7FE98_9GAMM</name>
<accession>A0A1I7FE98</accession>
<evidence type="ECO:0000256" key="1">
    <source>
        <dbReference type="SAM" id="Phobius"/>
    </source>
</evidence>
<dbReference type="AlphaFoldDB" id="A0A1I7FE98"/>
<feature type="transmembrane region" description="Helical" evidence="1">
    <location>
        <begin position="21"/>
        <end position="48"/>
    </location>
</feature>
<keyword evidence="1" id="KW-1133">Transmembrane helix</keyword>
<sequence>MQSKYKIGKSIHRIGLFRGNLLLAAVLLALLAATADTLSGALLLWLAAGWLGVTASLLEFSNRRSAMLPWQLLPSLLLTGLLWVAPDRYPLWLWAWAMLIMLPQPRWLIILTALLALLSWWSLLTWLPLYQAMLSGLVLIGLMALGLARQYGLQPLHGQARQRMRLVPELRLWPREQLESDLIRERSRAQREEVHAELLLLRTQRHKLWSLARQLCRLTRRFESCYRIDGRTLAALLISKDANKAVSRRQRLLQSLGSPAKCRAVPLTSAESLSEECRALVSQHERLIVVGKAAHA</sequence>
<dbReference type="Proteomes" id="UP000198693">
    <property type="component" value="Unassembled WGS sequence"/>
</dbReference>
<feature type="transmembrane region" description="Helical" evidence="1">
    <location>
        <begin position="68"/>
        <end position="85"/>
    </location>
</feature>
<keyword evidence="3" id="KW-1185">Reference proteome</keyword>
<proteinExistence type="predicted"/>
<dbReference type="EMBL" id="FPBP01000001">
    <property type="protein sequence ID" value="SFU34499.1"/>
    <property type="molecule type" value="Genomic_DNA"/>
</dbReference>
<feature type="transmembrane region" description="Helical" evidence="1">
    <location>
        <begin position="106"/>
        <end position="123"/>
    </location>
</feature>
<gene>
    <name evidence="2" type="ORF">SAMN04487955_101424</name>
</gene>
<dbReference type="RefSeq" id="WP_089792414.1">
    <property type="nucleotide sequence ID" value="NZ_FPBP01000001.1"/>
</dbReference>